<evidence type="ECO:0000256" key="6">
    <source>
        <dbReference type="ARBA" id="ARBA00022723"/>
    </source>
</evidence>
<keyword evidence="7" id="KW-0378">Hydrolase</keyword>
<proteinExistence type="inferred from homology"/>
<dbReference type="InterPro" id="IPR020583">
    <property type="entry name" value="Inositol_monoP_metal-BS"/>
</dbReference>
<dbReference type="GO" id="GO:0006020">
    <property type="term" value="P:inositol metabolic process"/>
    <property type="evidence" value="ECO:0007669"/>
    <property type="project" value="TreeGrafter"/>
</dbReference>
<dbReference type="Gene3D" id="3.30.540.10">
    <property type="entry name" value="Fructose-1,6-Bisphosphatase, subunit A, domain 1"/>
    <property type="match status" value="1"/>
</dbReference>
<dbReference type="SUPFAM" id="SSF56655">
    <property type="entry name" value="Carbohydrate phosphatase"/>
    <property type="match status" value="1"/>
</dbReference>
<reference key="1">
    <citation type="submission" date="2017-08" db="EMBL/GenBank/DDBJ databases">
        <title>A dynamic microbial community with high functional redundancy inhabits the cold, oxic subseafloor aquifer.</title>
        <authorList>
            <person name="Tully B.J."/>
            <person name="Wheat C.G."/>
            <person name="Glazer B.T."/>
            <person name="Huber J.A."/>
        </authorList>
    </citation>
    <scope>NUCLEOTIDE SEQUENCE [LARGE SCALE GENOMIC DNA]</scope>
</reference>
<evidence type="ECO:0000256" key="3">
    <source>
        <dbReference type="ARBA" id="ARBA00009759"/>
    </source>
</evidence>
<dbReference type="PANTHER" id="PTHR20854">
    <property type="entry name" value="INOSITOL MONOPHOSPHATASE"/>
    <property type="match status" value="1"/>
</dbReference>
<comment type="similarity">
    <text evidence="3">Belongs to the inositol monophosphatase superfamily.</text>
</comment>
<dbReference type="PROSITE" id="PS00629">
    <property type="entry name" value="IMP_1"/>
    <property type="match status" value="1"/>
</dbReference>
<sequence length="255" mass="27631">MANTDLRLDFCQAIAKQAGELAVKMRQQSGSDFIANKGHQDFVTAADHAVERFIRERIEAEFPTEAIVGEEEGATGHSDTCWVIDPIDGTANYMRGLPEWAISIACVQNDRITHAVLDIPDIGRTASAQIGCGAFVNGQKLSVSATEVPVKSLIILGHSDRLPLQTHLSTIDDLLSAGYEYRRQGSACFGLYSVAAGWAEAYHEMHLNPWDAFAGMLLITEAGGTVTCKTVPEFLKSGSPFTATNGQIKLPMLDF</sequence>
<feature type="binding site" evidence="9">
    <location>
        <position position="70"/>
    </location>
    <ligand>
        <name>Mg(2+)</name>
        <dbReference type="ChEBI" id="CHEBI:18420"/>
        <label>1</label>
        <note>catalytic</note>
    </ligand>
</feature>
<dbReference type="InterPro" id="IPR000760">
    <property type="entry name" value="Inositol_monophosphatase-like"/>
</dbReference>
<protein>
    <recommendedName>
        <fullName evidence="5">Inositol-1-monophosphatase</fullName>
        <ecNumber evidence="4">3.1.3.25</ecNumber>
    </recommendedName>
</protein>
<evidence type="ECO:0000256" key="1">
    <source>
        <dbReference type="ARBA" id="ARBA00001033"/>
    </source>
</evidence>
<evidence type="ECO:0000256" key="7">
    <source>
        <dbReference type="ARBA" id="ARBA00022801"/>
    </source>
</evidence>
<keyword evidence="6 9" id="KW-0479">Metal-binding</keyword>
<dbReference type="GO" id="GO:0046872">
    <property type="term" value="F:metal ion binding"/>
    <property type="evidence" value="ECO:0007669"/>
    <property type="project" value="UniProtKB-KW"/>
</dbReference>
<feature type="binding site" evidence="9">
    <location>
        <position position="211"/>
    </location>
    <ligand>
        <name>Mg(2+)</name>
        <dbReference type="ChEBI" id="CHEBI:18420"/>
        <label>1</label>
        <note>catalytic</note>
    </ligand>
</feature>
<accession>A0A2A4Z5Z3</accession>
<name>A0A2A4Z5Z3_9PROT</name>
<feature type="binding site" evidence="9">
    <location>
        <position position="85"/>
    </location>
    <ligand>
        <name>Mg(2+)</name>
        <dbReference type="ChEBI" id="CHEBI:18420"/>
        <label>1</label>
        <note>catalytic</note>
    </ligand>
</feature>
<dbReference type="AlphaFoldDB" id="A0A2A4Z5Z3"/>
<evidence type="ECO:0000256" key="2">
    <source>
        <dbReference type="ARBA" id="ARBA00001946"/>
    </source>
</evidence>
<organism evidence="10">
    <name type="scientific">OCS116 cluster bacterium</name>
    <dbReference type="NCBI Taxonomy" id="2030921"/>
    <lineage>
        <taxon>Bacteria</taxon>
        <taxon>Pseudomonadati</taxon>
        <taxon>Pseudomonadota</taxon>
        <taxon>Alphaproteobacteria</taxon>
        <taxon>OCS116 cluster</taxon>
    </lineage>
</organism>
<evidence type="ECO:0000256" key="4">
    <source>
        <dbReference type="ARBA" id="ARBA00013106"/>
    </source>
</evidence>
<dbReference type="EMBL" id="NVUS01000004">
    <property type="protein sequence ID" value="PCJ02447.1"/>
    <property type="molecule type" value="Genomic_DNA"/>
</dbReference>
<comment type="cofactor">
    <cofactor evidence="2 9">
        <name>Mg(2+)</name>
        <dbReference type="ChEBI" id="CHEBI:18420"/>
    </cofactor>
</comment>
<dbReference type="GO" id="GO:0007165">
    <property type="term" value="P:signal transduction"/>
    <property type="evidence" value="ECO:0007669"/>
    <property type="project" value="TreeGrafter"/>
</dbReference>
<evidence type="ECO:0000256" key="8">
    <source>
        <dbReference type="ARBA" id="ARBA00022842"/>
    </source>
</evidence>
<dbReference type="FunFam" id="3.30.540.10:FF:000003">
    <property type="entry name" value="Inositol-1-monophosphatase"/>
    <property type="match status" value="1"/>
</dbReference>
<evidence type="ECO:0000256" key="9">
    <source>
        <dbReference type="PIRSR" id="PIRSR600760-2"/>
    </source>
</evidence>
<reference evidence="10" key="2">
    <citation type="journal article" date="2018" name="ISME J.">
        <title>A dynamic microbial community with high functional redundancy inhabits the cold, oxic subseafloor aquifer.</title>
        <authorList>
            <person name="Tully B.J."/>
            <person name="Wheat C.G."/>
            <person name="Glazer B.T."/>
            <person name="Huber J.A."/>
        </authorList>
    </citation>
    <scope>NUCLEOTIDE SEQUENCE</scope>
    <source>
        <strain evidence="10">NORP83</strain>
    </source>
</reference>
<comment type="catalytic activity">
    <reaction evidence="1">
        <text>a myo-inositol phosphate + H2O = myo-inositol + phosphate</text>
        <dbReference type="Rhea" id="RHEA:24056"/>
        <dbReference type="ChEBI" id="CHEBI:15377"/>
        <dbReference type="ChEBI" id="CHEBI:17268"/>
        <dbReference type="ChEBI" id="CHEBI:43474"/>
        <dbReference type="ChEBI" id="CHEBI:84139"/>
        <dbReference type="EC" id="3.1.3.25"/>
    </reaction>
</comment>
<evidence type="ECO:0000313" key="10">
    <source>
        <dbReference type="EMBL" id="PCJ02447.1"/>
    </source>
</evidence>
<dbReference type="PRINTS" id="PR00377">
    <property type="entry name" value="IMPHPHTASES"/>
</dbReference>
<feature type="binding site" evidence="9">
    <location>
        <position position="88"/>
    </location>
    <ligand>
        <name>Mg(2+)</name>
        <dbReference type="ChEBI" id="CHEBI:18420"/>
        <label>1</label>
        <note>catalytic</note>
    </ligand>
</feature>
<evidence type="ECO:0000256" key="5">
    <source>
        <dbReference type="ARBA" id="ARBA00019784"/>
    </source>
</evidence>
<dbReference type="PANTHER" id="PTHR20854:SF4">
    <property type="entry name" value="INOSITOL-1-MONOPHOSPHATASE-RELATED"/>
    <property type="match status" value="1"/>
</dbReference>
<dbReference type="EC" id="3.1.3.25" evidence="4"/>
<dbReference type="Gene3D" id="3.40.190.80">
    <property type="match status" value="1"/>
</dbReference>
<keyword evidence="8 9" id="KW-0460">Magnesium</keyword>
<comment type="caution">
    <text evidence="10">The sequence shown here is derived from an EMBL/GenBank/DDBJ whole genome shotgun (WGS) entry which is preliminary data.</text>
</comment>
<dbReference type="GO" id="GO:0008934">
    <property type="term" value="F:inositol monophosphate 1-phosphatase activity"/>
    <property type="evidence" value="ECO:0007669"/>
    <property type="project" value="TreeGrafter"/>
</dbReference>
<feature type="binding site" evidence="9">
    <location>
        <position position="87"/>
    </location>
    <ligand>
        <name>Mg(2+)</name>
        <dbReference type="ChEBI" id="CHEBI:18420"/>
        <label>1</label>
        <note>catalytic</note>
    </ligand>
</feature>
<gene>
    <name evidence="10" type="ORF">COB13_04440</name>
</gene>
<dbReference type="Pfam" id="PF00459">
    <property type="entry name" value="Inositol_P"/>
    <property type="match status" value="1"/>
</dbReference>